<dbReference type="GO" id="GO:0051301">
    <property type="term" value="P:cell division"/>
    <property type="evidence" value="ECO:0007669"/>
    <property type="project" value="UniProtKB-UniRule"/>
</dbReference>
<dbReference type="Pfam" id="PF08286">
    <property type="entry name" value="Spc24"/>
    <property type="match status" value="1"/>
</dbReference>
<reference evidence="12" key="1">
    <citation type="submission" date="2009-08" db="EMBL/GenBank/DDBJ databases">
        <title>Annotation of Salpingoeca rosetta.</title>
        <authorList>
            <consortium name="The Broad Institute Genome Sequencing Platform"/>
            <person name="Russ C."/>
            <person name="Cuomo C."/>
            <person name="Burger G."/>
            <person name="Gray M.W."/>
            <person name="Holland P.W.H."/>
            <person name="King N."/>
            <person name="Lang F.B.F."/>
            <person name="Roger A.J."/>
            <person name="Ruiz-Trillo I."/>
            <person name="Young S.K."/>
            <person name="Zeng Q."/>
            <person name="Gargeya S."/>
            <person name="Alvarado L."/>
            <person name="Berlin A."/>
            <person name="Chapman S.B."/>
            <person name="Chen Z."/>
            <person name="Freedman E."/>
            <person name="Gellesch M."/>
            <person name="Goldberg J."/>
            <person name="Griggs A."/>
            <person name="Gujja S."/>
            <person name="Heilman E."/>
            <person name="Heiman D."/>
            <person name="Howarth C."/>
            <person name="Mehta T."/>
            <person name="Neiman D."/>
            <person name="Pearson M."/>
            <person name="Roberts A."/>
            <person name="Saif S."/>
            <person name="Shea T."/>
            <person name="Shenoy N."/>
            <person name="Sisk P."/>
            <person name="Stolte C."/>
            <person name="Sykes S."/>
            <person name="White J."/>
            <person name="Yandava C."/>
            <person name="Haas B."/>
            <person name="Nusbaum C."/>
            <person name="Birren B."/>
        </authorList>
    </citation>
    <scope>NUCLEOTIDE SEQUENCE [LARGE SCALE GENOMIC DNA]</scope>
    <source>
        <strain evidence="12">ATCC 50818</strain>
    </source>
</reference>
<evidence type="ECO:0000256" key="10">
    <source>
        <dbReference type="RuleBase" id="RU368011"/>
    </source>
</evidence>
<evidence type="ECO:0000256" key="4">
    <source>
        <dbReference type="ARBA" id="ARBA00022776"/>
    </source>
</evidence>
<comment type="function">
    <text evidence="10">Acts as a component of the essential kinetochore-associated NDC80 complex, which is required for chromosome segregation and spindle checkpoint activity.</text>
</comment>
<protein>
    <recommendedName>
        <fullName evidence="10">Kinetochore protein Spc24</fullName>
    </recommendedName>
</protein>
<keyword evidence="3 10" id="KW-0132">Cell division</keyword>
<organism evidence="13">
    <name type="scientific">Salpingoeca rosetta (strain ATCC 50818 / BSB-021)</name>
    <dbReference type="NCBI Taxonomy" id="946362"/>
    <lineage>
        <taxon>Eukaryota</taxon>
        <taxon>Choanoflagellata</taxon>
        <taxon>Craspedida</taxon>
        <taxon>Salpingoecidae</taxon>
        <taxon>Salpingoeca</taxon>
    </lineage>
</organism>
<dbReference type="PANTHER" id="PTHR22142">
    <property type="match status" value="1"/>
</dbReference>
<dbReference type="GO" id="GO:0005634">
    <property type="term" value="C:nucleus"/>
    <property type="evidence" value="ECO:0007669"/>
    <property type="project" value="UniProtKB-SubCell"/>
</dbReference>
<sequence>MASTLRKATDICQETREVLDPEEDVAKVQAIKEATHATFEGWSKEEKSLQDQIRELTREYEESKRAIPDALTEEDQERALDVLDEQLQQAATSCRTQEDALTRKRAQIKALKTEIEDLERKKVDIQRQAKENSAAAKRSTLQLYETVTGLKWEYTEQQRVSGYVSGKAGYLNTFSFNPERQTPFFIAEKLWQEIGIACQ</sequence>
<keyword evidence="8 10" id="KW-0131">Cell cycle</keyword>
<evidence type="ECO:0000256" key="5">
    <source>
        <dbReference type="ARBA" id="ARBA00022838"/>
    </source>
</evidence>
<accession>F2UDV9</accession>
<comment type="subunit">
    <text evidence="10">Component of the NDC80 complex.</text>
</comment>
<dbReference type="Proteomes" id="UP000007799">
    <property type="component" value="Unassembled WGS sequence"/>
</dbReference>
<evidence type="ECO:0000256" key="7">
    <source>
        <dbReference type="ARBA" id="ARBA00023242"/>
    </source>
</evidence>
<feature type="coiled-coil region" evidence="11">
    <location>
        <begin position="39"/>
        <end position="135"/>
    </location>
</feature>
<evidence type="ECO:0000256" key="6">
    <source>
        <dbReference type="ARBA" id="ARBA00023054"/>
    </source>
</evidence>
<dbReference type="Gene3D" id="3.30.160.570">
    <property type="entry name" value="Ncd80 complex, Spc24 subunit"/>
    <property type="match status" value="1"/>
</dbReference>
<keyword evidence="5 10" id="KW-0995">Kinetochore</keyword>
<evidence type="ECO:0000256" key="11">
    <source>
        <dbReference type="SAM" id="Coils"/>
    </source>
</evidence>
<dbReference type="FunCoup" id="F2UDV9">
    <property type="interactions" value="366"/>
</dbReference>
<name>F2UDV9_SALR5</name>
<evidence type="ECO:0000313" key="12">
    <source>
        <dbReference type="EMBL" id="EGD74809.1"/>
    </source>
</evidence>
<dbReference type="OrthoDB" id="6432863at2759"/>
<proteinExistence type="inferred from homology"/>
<dbReference type="GO" id="GO:0007059">
    <property type="term" value="P:chromosome segregation"/>
    <property type="evidence" value="ECO:0007669"/>
    <property type="project" value="TreeGrafter"/>
</dbReference>
<keyword evidence="6 11" id="KW-0175">Coiled coil</keyword>
<dbReference type="GO" id="GO:0008017">
    <property type="term" value="F:microtubule binding"/>
    <property type="evidence" value="ECO:0007669"/>
    <property type="project" value="TreeGrafter"/>
</dbReference>
<dbReference type="PANTHER" id="PTHR22142:SF2">
    <property type="entry name" value="KINETOCHORE PROTEIN SPC24"/>
    <property type="match status" value="1"/>
</dbReference>
<dbReference type="AlphaFoldDB" id="F2UDV9"/>
<comment type="subcellular location">
    <subcellularLocation>
        <location evidence="10">Nucleus</location>
    </subcellularLocation>
    <subcellularLocation>
        <location evidence="10">Chromosome</location>
        <location evidence="10">Centromere</location>
        <location evidence="10">Kinetochore</location>
    </subcellularLocation>
</comment>
<dbReference type="GeneID" id="16073020"/>
<evidence type="ECO:0000256" key="8">
    <source>
        <dbReference type="ARBA" id="ARBA00023306"/>
    </source>
</evidence>
<keyword evidence="7 10" id="KW-0539">Nucleus</keyword>
<keyword evidence="4 10" id="KW-0498">Mitosis</keyword>
<dbReference type="RefSeq" id="XP_004992454.1">
    <property type="nucleotide sequence ID" value="XM_004992397.1"/>
</dbReference>
<dbReference type="GO" id="GO:0031262">
    <property type="term" value="C:Ndc80 complex"/>
    <property type="evidence" value="ECO:0007669"/>
    <property type="project" value="TreeGrafter"/>
</dbReference>
<comment type="similarity">
    <text evidence="1 10">Belongs to the SPC24 family.</text>
</comment>
<keyword evidence="2 10" id="KW-0158">Chromosome</keyword>
<evidence type="ECO:0000256" key="2">
    <source>
        <dbReference type="ARBA" id="ARBA00022454"/>
    </source>
</evidence>
<dbReference type="EMBL" id="GL832970">
    <property type="protein sequence ID" value="EGD74809.1"/>
    <property type="molecule type" value="Genomic_DNA"/>
</dbReference>
<evidence type="ECO:0000256" key="1">
    <source>
        <dbReference type="ARBA" id="ARBA00007804"/>
    </source>
</evidence>
<keyword evidence="13" id="KW-1185">Reference proteome</keyword>
<keyword evidence="9 10" id="KW-0137">Centromere</keyword>
<evidence type="ECO:0000256" key="9">
    <source>
        <dbReference type="ARBA" id="ARBA00023328"/>
    </source>
</evidence>
<dbReference type="InterPro" id="IPR013252">
    <property type="entry name" value="Ndc80_Spc24"/>
</dbReference>
<evidence type="ECO:0000256" key="3">
    <source>
        <dbReference type="ARBA" id="ARBA00022618"/>
    </source>
</evidence>
<dbReference type="KEGG" id="sre:PTSG_07042"/>
<gene>
    <name evidence="12" type="ORF">PTSG_07042</name>
</gene>
<dbReference type="InParanoid" id="F2UDV9"/>
<evidence type="ECO:0000313" key="13">
    <source>
        <dbReference type="Proteomes" id="UP000007799"/>
    </source>
</evidence>